<gene>
    <name evidence="2" type="ORF">CNMCM6805_008862</name>
</gene>
<reference evidence="2" key="2">
    <citation type="submission" date="2020-04" db="EMBL/GenBank/DDBJ databases">
        <authorList>
            <person name="Santos R.A.C."/>
            <person name="Steenwyk J.L."/>
            <person name="Rivero-Menendez O."/>
            <person name="Mead M.E."/>
            <person name="Silva L.P."/>
            <person name="Bastos R.W."/>
            <person name="Alastruey-Izquierdo A."/>
            <person name="Goldman G.H."/>
            <person name="Rokas A."/>
        </authorList>
    </citation>
    <scope>NUCLEOTIDE SEQUENCE</scope>
    <source>
        <strain evidence="2">CNM-CM6805</strain>
    </source>
</reference>
<reference evidence="2" key="1">
    <citation type="journal article" date="2020" name="bioRxiv">
        <title>Genomic and phenotypic heterogeneity of clinical isolates of the human pathogens Aspergillus fumigatus, Aspergillus lentulus and Aspergillus fumigatiaffinis.</title>
        <authorList>
            <person name="dos Santos R.A.C."/>
            <person name="Steenwyk J.L."/>
            <person name="Rivero-Menendez O."/>
            <person name="Mead M.E."/>
            <person name="Silva L.P."/>
            <person name="Bastos R.W."/>
            <person name="Alastruey-Izquierdo A."/>
            <person name="Goldman G.H."/>
            <person name="Rokas A."/>
        </authorList>
    </citation>
    <scope>NUCLEOTIDE SEQUENCE</scope>
    <source>
        <strain evidence="2">CNM-CM6805</strain>
    </source>
</reference>
<organism evidence="2 3">
    <name type="scientific">Aspergillus fumigatiaffinis</name>
    <dbReference type="NCBI Taxonomy" id="340414"/>
    <lineage>
        <taxon>Eukaryota</taxon>
        <taxon>Fungi</taxon>
        <taxon>Dikarya</taxon>
        <taxon>Ascomycota</taxon>
        <taxon>Pezizomycotina</taxon>
        <taxon>Eurotiomycetes</taxon>
        <taxon>Eurotiomycetidae</taxon>
        <taxon>Eurotiales</taxon>
        <taxon>Aspergillaceae</taxon>
        <taxon>Aspergillus</taxon>
        <taxon>Aspergillus subgen. Fumigati</taxon>
    </lineage>
</organism>
<evidence type="ECO:0000256" key="1">
    <source>
        <dbReference type="SAM" id="MobiDB-lite"/>
    </source>
</evidence>
<dbReference type="EMBL" id="JAAAPX010000071">
    <property type="protein sequence ID" value="KAF4234156.1"/>
    <property type="molecule type" value="Genomic_DNA"/>
</dbReference>
<protein>
    <submittedName>
        <fullName evidence="2">Uncharacterized protein</fullName>
    </submittedName>
</protein>
<dbReference type="AlphaFoldDB" id="A0A8H4H3B2"/>
<feature type="region of interest" description="Disordered" evidence="1">
    <location>
        <begin position="1"/>
        <end position="30"/>
    </location>
</feature>
<accession>A0A8H4H3B2</accession>
<comment type="caution">
    <text evidence="2">The sequence shown here is derived from an EMBL/GenBank/DDBJ whole genome shotgun (WGS) entry which is preliminary data.</text>
</comment>
<name>A0A8H4H3B2_9EURO</name>
<evidence type="ECO:0000313" key="3">
    <source>
        <dbReference type="Proteomes" id="UP000653565"/>
    </source>
</evidence>
<keyword evidence="3" id="KW-1185">Reference proteome</keyword>
<sequence>MSSIKNPDAATEPSMSSVEPDEPPMEEEQRVAKQIKDIVEALDHIRSQLADQNNYLAFLAGKSRKSPSPHEPPIDDDEMEYIEGVRRRWHDARIPRQVTLDPLKENLFHVLLRFGASFDMSISIFPISSQTRSETPIRVNASNLISNFSLSAINRLGVAWPSHSDSEPDRFMGPVYYDTERSWLDFDWFFACCLDPYESYHERVHLLSARPHPIQLHELGYNSEAFPEVGSFSSMGLDSLMEKFRVKPLEQNQEPRPKEVYDRIIVISLDDMAVLPMQTIAFVLWQLENCENFGDSGLPRLYGGSDDAIKSSVGIPFILAFTSPWSKVKRLNRVFIYGQYIRLMSVRFQVRWMKVSESVECRRVHHSGLYLRRDGGDIPKPDGNTIADLHLCEVRHAFATTTTLESALPMYTLVMMMDGMPSLPSEVIFDLLERKIQNEKAGSYRAGRLMGVGIFVLLISATQEWVAENWVSSLDQIDGTLDTSLTQITRAKRPNLIFDNDQFTKSDQYFAALQVLHICTDWIKETIRGFNDLYRDINGSLSAERVEEISRQDRDFLDAILSAVAADIETRFRPLLDRTERKMEEVKGLRDGVSLFRL</sequence>
<evidence type="ECO:0000313" key="2">
    <source>
        <dbReference type="EMBL" id="KAF4234156.1"/>
    </source>
</evidence>
<dbReference type="OrthoDB" id="4489052at2759"/>
<dbReference type="Proteomes" id="UP000653565">
    <property type="component" value="Unassembled WGS sequence"/>
</dbReference>
<proteinExistence type="predicted"/>